<dbReference type="EMBL" id="JAEPRE010000006">
    <property type="protein sequence ID" value="KAG2237357.1"/>
    <property type="molecule type" value="Genomic_DNA"/>
</dbReference>
<feature type="compositionally biased region" description="Basic and acidic residues" evidence="2">
    <location>
        <begin position="642"/>
        <end position="664"/>
    </location>
</feature>
<dbReference type="PANTHER" id="PTHR15092:SF22">
    <property type="entry name" value="POLY(A)-SPECIFIC RIBONUCLEASE PNLDC1"/>
    <property type="match status" value="1"/>
</dbReference>
<evidence type="ECO:0000313" key="3">
    <source>
        <dbReference type="EMBL" id="KAG2237357.1"/>
    </source>
</evidence>
<evidence type="ECO:0000313" key="4">
    <source>
        <dbReference type="Proteomes" id="UP000613177"/>
    </source>
</evidence>
<feature type="compositionally biased region" description="Polar residues" evidence="2">
    <location>
        <begin position="389"/>
        <end position="399"/>
    </location>
</feature>
<keyword evidence="4" id="KW-1185">Reference proteome</keyword>
<dbReference type="InterPro" id="IPR036397">
    <property type="entry name" value="RNaseH_sf"/>
</dbReference>
<proteinExistence type="inferred from homology"/>
<gene>
    <name evidence="3" type="ORF">INT48_009485</name>
</gene>
<reference evidence="3" key="1">
    <citation type="submission" date="2021-01" db="EMBL/GenBank/DDBJ databases">
        <title>Metabolic potential, ecology and presence of endohyphal bacteria is reflected in genomic diversity of Mucoromycotina.</title>
        <authorList>
            <person name="Muszewska A."/>
            <person name="Okrasinska A."/>
            <person name="Steczkiewicz K."/>
            <person name="Drgas O."/>
            <person name="Orlowska M."/>
            <person name="Perlinska-Lenart U."/>
            <person name="Aleksandrzak-Piekarczyk T."/>
            <person name="Szatraj K."/>
            <person name="Zielenkiewicz U."/>
            <person name="Pilsyk S."/>
            <person name="Malc E."/>
            <person name="Mieczkowski P."/>
            <person name="Kruszewska J.S."/>
            <person name="Biernat P."/>
            <person name="Pawlowska J."/>
        </authorList>
    </citation>
    <scope>NUCLEOTIDE SEQUENCE</scope>
    <source>
        <strain evidence="3">WA0000018081</strain>
    </source>
</reference>
<dbReference type="InterPro" id="IPR006941">
    <property type="entry name" value="RNase_CAF1"/>
</dbReference>
<evidence type="ECO:0000256" key="2">
    <source>
        <dbReference type="SAM" id="MobiDB-lite"/>
    </source>
</evidence>
<dbReference type="PANTHER" id="PTHR15092">
    <property type="entry name" value="POLY A -SPECIFIC RIBONUCLEASE/TARGET OF EGR1, MEMBER 1"/>
    <property type="match status" value="1"/>
</dbReference>
<dbReference type="GO" id="GO:0000175">
    <property type="term" value="F:3'-5'-RNA exonuclease activity"/>
    <property type="evidence" value="ECO:0007669"/>
    <property type="project" value="TreeGrafter"/>
</dbReference>
<dbReference type="AlphaFoldDB" id="A0A8H7T023"/>
<feature type="non-terminal residue" evidence="3">
    <location>
        <position position="1"/>
    </location>
</feature>
<organism evidence="3 4">
    <name type="scientific">Thamnidium elegans</name>
    <dbReference type="NCBI Taxonomy" id="101142"/>
    <lineage>
        <taxon>Eukaryota</taxon>
        <taxon>Fungi</taxon>
        <taxon>Fungi incertae sedis</taxon>
        <taxon>Mucoromycota</taxon>
        <taxon>Mucoromycotina</taxon>
        <taxon>Mucoromycetes</taxon>
        <taxon>Mucorales</taxon>
        <taxon>Mucorineae</taxon>
        <taxon>Mucoraceae</taxon>
        <taxon>Thamnidium</taxon>
    </lineage>
</organism>
<feature type="region of interest" description="Disordered" evidence="2">
    <location>
        <begin position="600"/>
        <end position="664"/>
    </location>
</feature>
<feature type="region of interest" description="Disordered" evidence="2">
    <location>
        <begin position="389"/>
        <end position="443"/>
    </location>
</feature>
<dbReference type="Gene3D" id="3.30.420.10">
    <property type="entry name" value="Ribonuclease H-like superfamily/Ribonuclease H"/>
    <property type="match status" value="2"/>
</dbReference>
<protein>
    <submittedName>
        <fullName evidence="3">Uncharacterized protein</fullName>
    </submittedName>
</protein>
<dbReference type="Pfam" id="PF04857">
    <property type="entry name" value="CAF1"/>
    <property type="match status" value="1"/>
</dbReference>
<comment type="similarity">
    <text evidence="1">Belongs to the CAF1 family.</text>
</comment>
<dbReference type="GO" id="GO:0003723">
    <property type="term" value="F:RNA binding"/>
    <property type="evidence" value="ECO:0007669"/>
    <property type="project" value="TreeGrafter"/>
</dbReference>
<accession>A0A8H7T023</accession>
<evidence type="ECO:0000256" key="1">
    <source>
        <dbReference type="ARBA" id="ARBA00008372"/>
    </source>
</evidence>
<name>A0A8H7T023_9FUNG</name>
<dbReference type="Proteomes" id="UP000613177">
    <property type="component" value="Unassembled WGS sequence"/>
</dbReference>
<feature type="compositionally biased region" description="Acidic residues" evidence="2">
    <location>
        <begin position="407"/>
        <end position="426"/>
    </location>
</feature>
<sequence length="664" mass="74856">LNNYTKSKMEVLKSDFEVNLPLIKEALLDADFIAIDTEFTGLSTPDINFQNGDELSTRYNKLKSCVQEFTIIQYGVCAFKKDKVTGDYVAKPFNFYIFGADARDIHSRRIFSATPTSLAFLRSNKFDFNKLIEEGIPFYNFSEESSMFQSNQGTNIVNRRSVISESSLTKSGKSFLEYNRNSISKWLQGNTEKPLIVQVNSTFYKKLIYQEIQDTKYNGFLKATQRDSKHLEISRLKEEDKRVNNVNSPKLNFRAVIELIKEANCPVVAHNAAYDILHTVDQFWQYLPNEVEEFKTVANNMWENIVDTKYMAEHHPVLKACFNTSVLGTLYNTISDELKEAGQNIVMGKGFERYTGAGNGVEHEAGYDAYMTGVIYLAFVAFIHEKQQTTPTENDNNTTLKRKRDESEESESESEDGSGSEDESEAESGAASSDDDEEEEAATSIYMDKSITPYYGKIYLMRCDIPYLNLKGKEEIELITYPNKFFLHNIPIGMTNTAIEKLYPSILPIAVSWVNDTNAWIILRDESKIPMVPVGILGFSLVQSFLPGCSRQVEGEAYGITKEAGKMELITHAQWQTLYGPKKTVNYDNIASVLSTAANNDTVKQESSAESSNTTASSPVPTGGSGYDDFEIPLPPSFAASLKRDRDNDNVEEERDVKNRKTNA</sequence>
<feature type="compositionally biased region" description="Low complexity" evidence="2">
    <location>
        <begin position="606"/>
        <end position="618"/>
    </location>
</feature>
<dbReference type="InterPro" id="IPR012337">
    <property type="entry name" value="RNaseH-like_sf"/>
</dbReference>
<comment type="caution">
    <text evidence="3">The sequence shown here is derived from an EMBL/GenBank/DDBJ whole genome shotgun (WGS) entry which is preliminary data.</text>
</comment>
<dbReference type="InterPro" id="IPR051181">
    <property type="entry name" value="CAF1_poly(A)_ribonucleases"/>
</dbReference>
<dbReference type="SUPFAM" id="SSF53098">
    <property type="entry name" value="Ribonuclease H-like"/>
    <property type="match status" value="1"/>
</dbReference>